<keyword evidence="2" id="KW-1133">Transmembrane helix</keyword>
<evidence type="ECO:0000256" key="1">
    <source>
        <dbReference type="SAM" id="MobiDB-lite"/>
    </source>
</evidence>
<organism evidence="3 4">
    <name type="scientific">Actinacidiphila polyblastidii</name>
    <dbReference type="NCBI Taxonomy" id="3110430"/>
    <lineage>
        <taxon>Bacteria</taxon>
        <taxon>Bacillati</taxon>
        <taxon>Actinomycetota</taxon>
        <taxon>Actinomycetes</taxon>
        <taxon>Kitasatosporales</taxon>
        <taxon>Streptomycetaceae</taxon>
        <taxon>Actinacidiphila</taxon>
    </lineage>
</organism>
<keyword evidence="4" id="KW-1185">Reference proteome</keyword>
<evidence type="ECO:0000256" key="2">
    <source>
        <dbReference type="SAM" id="Phobius"/>
    </source>
</evidence>
<accession>A0ABU7PKE5</accession>
<gene>
    <name evidence="3" type="ORF">V2S66_29875</name>
</gene>
<comment type="caution">
    <text evidence="3">The sequence shown here is derived from an EMBL/GenBank/DDBJ whole genome shotgun (WGS) entry which is preliminary data.</text>
</comment>
<feature type="compositionally biased region" description="Low complexity" evidence="1">
    <location>
        <begin position="231"/>
        <end position="278"/>
    </location>
</feature>
<dbReference type="EMBL" id="JAZEWV010000040">
    <property type="protein sequence ID" value="MEE4546163.1"/>
    <property type="molecule type" value="Genomic_DNA"/>
</dbReference>
<feature type="transmembrane region" description="Helical" evidence="2">
    <location>
        <begin position="334"/>
        <end position="355"/>
    </location>
</feature>
<feature type="region of interest" description="Disordered" evidence="1">
    <location>
        <begin position="174"/>
        <end position="309"/>
    </location>
</feature>
<sequence length="365" mass="35414">MIGHLTPARAARGAARRPARFAAWIAALAVTVAAGLALQTAPASATALPLGQCTTSSGVILAVDFSHWGGPLLRSCGTTPTTGYALLNQGGWATTGTQHDGPAFICRIGYGGYQGGKQYPASAQEHCVLTPPATAYWSYWHAAPGQNSWSYSQLGAMSYHPEPGSVDLWTFGATNTTGTQGRPTFSPDTVRARNTAPTGGSSGGSGGTGTSGGGSGGGSGTSGGGSGGGTPARHTTAPARPAHATTAPATPGRPRASTPASPSATSPSATVPSGAPSTGSGAPEGGATPTPSCTPSTAPGSSAPATATASATPATPCALDAEPTAAAGHSTGSAVPFAITAGVVAVAGAGIALRVRRRRHGAGRP</sequence>
<evidence type="ECO:0000313" key="4">
    <source>
        <dbReference type="Proteomes" id="UP001344658"/>
    </source>
</evidence>
<feature type="compositionally biased region" description="Polar residues" evidence="1">
    <location>
        <begin position="174"/>
        <end position="187"/>
    </location>
</feature>
<evidence type="ECO:0000313" key="3">
    <source>
        <dbReference type="EMBL" id="MEE4546163.1"/>
    </source>
</evidence>
<protein>
    <submittedName>
        <fullName evidence="3">Uncharacterized protein</fullName>
    </submittedName>
</protein>
<dbReference type="RefSeq" id="WP_330799865.1">
    <property type="nucleotide sequence ID" value="NZ_JAZEWV010000040.1"/>
</dbReference>
<feature type="compositionally biased region" description="Low complexity" evidence="1">
    <location>
        <begin position="286"/>
        <end position="309"/>
    </location>
</feature>
<keyword evidence="2" id="KW-0812">Transmembrane</keyword>
<feature type="compositionally biased region" description="Gly residues" evidence="1">
    <location>
        <begin position="200"/>
        <end position="230"/>
    </location>
</feature>
<proteinExistence type="predicted"/>
<name>A0ABU7PKE5_9ACTN</name>
<reference evidence="3 4" key="1">
    <citation type="submission" date="2023-12" db="EMBL/GenBank/DDBJ databases">
        <title>Streptomyces sp. V4-01.</title>
        <authorList>
            <person name="Somphong A."/>
            <person name="Phongsopitanun W."/>
        </authorList>
    </citation>
    <scope>NUCLEOTIDE SEQUENCE [LARGE SCALE GENOMIC DNA]</scope>
    <source>
        <strain evidence="3 4">V4-01</strain>
    </source>
</reference>
<keyword evidence="2" id="KW-0472">Membrane</keyword>
<dbReference type="Proteomes" id="UP001344658">
    <property type="component" value="Unassembled WGS sequence"/>
</dbReference>